<dbReference type="NCBIfam" id="TIGR00468">
    <property type="entry name" value="pheS"/>
    <property type="match status" value="1"/>
</dbReference>
<dbReference type="GO" id="GO:0004826">
    <property type="term" value="F:phenylalanine-tRNA ligase activity"/>
    <property type="evidence" value="ECO:0007669"/>
    <property type="project" value="UniProtKB-EC"/>
</dbReference>
<evidence type="ECO:0000313" key="14">
    <source>
        <dbReference type="Proteomes" id="UP000228613"/>
    </source>
</evidence>
<comment type="catalytic activity">
    <reaction evidence="11">
        <text>tRNA(Phe) + L-phenylalanine + ATP = L-phenylalanyl-tRNA(Phe) + AMP + diphosphate + H(+)</text>
        <dbReference type="Rhea" id="RHEA:19413"/>
        <dbReference type="Rhea" id="RHEA-COMP:9668"/>
        <dbReference type="Rhea" id="RHEA-COMP:9699"/>
        <dbReference type="ChEBI" id="CHEBI:15378"/>
        <dbReference type="ChEBI" id="CHEBI:30616"/>
        <dbReference type="ChEBI" id="CHEBI:33019"/>
        <dbReference type="ChEBI" id="CHEBI:58095"/>
        <dbReference type="ChEBI" id="CHEBI:78442"/>
        <dbReference type="ChEBI" id="CHEBI:78531"/>
        <dbReference type="ChEBI" id="CHEBI:456215"/>
        <dbReference type="EC" id="6.1.1.20"/>
    </reaction>
</comment>
<gene>
    <name evidence="13" type="ORF">COU48_00245</name>
</gene>
<evidence type="ECO:0000256" key="10">
    <source>
        <dbReference type="ARBA" id="ARBA00023146"/>
    </source>
</evidence>
<dbReference type="InterPro" id="IPR002319">
    <property type="entry name" value="Phenylalanyl-tRNA_Synthase"/>
</dbReference>
<feature type="domain" description="Aminoacyl-transfer RNA synthetases class-II family profile" evidence="12">
    <location>
        <begin position="22"/>
        <end position="225"/>
    </location>
</feature>
<comment type="caution">
    <text evidence="13">The sequence shown here is derived from an EMBL/GenBank/DDBJ whole genome shotgun (WGS) entry which is preliminary data.</text>
</comment>
<proteinExistence type="predicted"/>
<dbReference type="SUPFAM" id="SSF55681">
    <property type="entry name" value="Class II aaRS and biotin synthetases"/>
    <property type="match status" value="1"/>
</dbReference>
<dbReference type="Proteomes" id="UP000228613">
    <property type="component" value="Unassembled WGS sequence"/>
</dbReference>
<sequence length="236" mass="26973">MKEEIKKGREHPLSIIINEALKIFTDLGFEVVTGPELEDIWHNFDALNIPKDHPARDMQDTFYIKGDEGKVLRTHTSNVQIRYMEELVKSSGKPPFAIIAPGKCFRNEATDATHEMQFYQIEGLMIGENIDMSNLKGVLSHFYKKILGSDIDLRFRPSFFPFTEPSIEFDLKFNGKWLEMGGAGMVHPNVLKNCGIDSDKYQGFAFGPGLERLMVVKYGMPDIRPAYQGDLRFNQF</sequence>
<evidence type="ECO:0000259" key="12">
    <source>
        <dbReference type="PROSITE" id="PS50862"/>
    </source>
</evidence>
<keyword evidence="10" id="KW-0030">Aminoacyl-tRNA synthetase</keyword>
<organism evidence="13 14">
    <name type="scientific">Candidatus Nomurabacteria bacterium CG10_big_fil_rev_8_21_14_0_10_03_31_7</name>
    <dbReference type="NCBI Taxonomy" id="1974730"/>
    <lineage>
        <taxon>Bacteria</taxon>
        <taxon>Candidatus Nomuraibacteriota</taxon>
    </lineage>
</organism>
<dbReference type="GO" id="GO:0005737">
    <property type="term" value="C:cytoplasm"/>
    <property type="evidence" value="ECO:0007669"/>
    <property type="project" value="UniProtKB-SubCell"/>
</dbReference>
<dbReference type="CDD" id="cd00496">
    <property type="entry name" value="PheRS_alpha_core"/>
    <property type="match status" value="1"/>
</dbReference>
<keyword evidence="8" id="KW-0460">Magnesium</keyword>
<comment type="subcellular location">
    <subcellularLocation>
        <location evidence="1">Cytoplasm</location>
    </subcellularLocation>
</comment>
<evidence type="ECO:0000256" key="6">
    <source>
        <dbReference type="ARBA" id="ARBA00022741"/>
    </source>
</evidence>
<evidence type="ECO:0000256" key="7">
    <source>
        <dbReference type="ARBA" id="ARBA00022840"/>
    </source>
</evidence>
<reference evidence="14" key="1">
    <citation type="submission" date="2017-09" db="EMBL/GenBank/DDBJ databases">
        <title>Depth-based differentiation of microbial function through sediment-hosted aquifers and enrichment of novel symbionts in the deep terrestrial subsurface.</title>
        <authorList>
            <person name="Probst A.J."/>
            <person name="Ladd B."/>
            <person name="Jarett J.K."/>
            <person name="Geller-Mcgrath D.E."/>
            <person name="Sieber C.M.K."/>
            <person name="Emerson J.B."/>
            <person name="Anantharaman K."/>
            <person name="Thomas B.C."/>
            <person name="Malmstrom R."/>
            <person name="Stieglmeier M."/>
            <person name="Klingl A."/>
            <person name="Woyke T."/>
            <person name="Ryan C.M."/>
            <person name="Banfield J.F."/>
        </authorList>
    </citation>
    <scope>NUCLEOTIDE SEQUENCE [LARGE SCALE GENOMIC DNA]</scope>
</reference>
<accession>A0A2J0JJ83</accession>
<keyword evidence="9" id="KW-0648">Protein biosynthesis</keyword>
<keyword evidence="6" id="KW-0547">Nucleotide-binding</keyword>
<dbReference type="InterPro" id="IPR004529">
    <property type="entry name" value="Phe-tRNA-synth_IIc_asu"/>
</dbReference>
<dbReference type="Pfam" id="PF01409">
    <property type="entry name" value="tRNA-synt_2d"/>
    <property type="match status" value="1"/>
</dbReference>
<keyword evidence="7" id="KW-0067">ATP-binding</keyword>
<dbReference type="InterPro" id="IPR006195">
    <property type="entry name" value="aa-tRNA-synth_II"/>
</dbReference>
<dbReference type="Gene3D" id="3.30.930.10">
    <property type="entry name" value="Bira Bifunctional Protein, Domain 2"/>
    <property type="match status" value="1"/>
</dbReference>
<evidence type="ECO:0000256" key="11">
    <source>
        <dbReference type="ARBA" id="ARBA00049255"/>
    </source>
</evidence>
<keyword evidence="3" id="KW-0963">Cytoplasm</keyword>
<protein>
    <recommendedName>
        <fullName evidence="2">phenylalanine--tRNA ligase</fullName>
        <ecNumber evidence="2">6.1.1.20</ecNumber>
    </recommendedName>
</protein>
<dbReference type="EMBL" id="PFCP01000008">
    <property type="protein sequence ID" value="PIR69122.1"/>
    <property type="molecule type" value="Genomic_DNA"/>
</dbReference>
<dbReference type="GO" id="GO:0000049">
    <property type="term" value="F:tRNA binding"/>
    <property type="evidence" value="ECO:0007669"/>
    <property type="project" value="InterPro"/>
</dbReference>
<dbReference type="EC" id="6.1.1.20" evidence="2"/>
<evidence type="ECO:0000256" key="2">
    <source>
        <dbReference type="ARBA" id="ARBA00012814"/>
    </source>
</evidence>
<evidence type="ECO:0000256" key="1">
    <source>
        <dbReference type="ARBA" id="ARBA00004496"/>
    </source>
</evidence>
<evidence type="ECO:0000256" key="4">
    <source>
        <dbReference type="ARBA" id="ARBA00022598"/>
    </source>
</evidence>
<dbReference type="GO" id="GO:0005524">
    <property type="term" value="F:ATP binding"/>
    <property type="evidence" value="ECO:0007669"/>
    <property type="project" value="UniProtKB-KW"/>
</dbReference>
<evidence type="ECO:0000256" key="8">
    <source>
        <dbReference type="ARBA" id="ARBA00022842"/>
    </source>
</evidence>
<dbReference type="PANTHER" id="PTHR11538:SF41">
    <property type="entry name" value="PHENYLALANINE--TRNA LIGASE, MITOCHONDRIAL"/>
    <property type="match status" value="1"/>
</dbReference>
<evidence type="ECO:0000256" key="3">
    <source>
        <dbReference type="ARBA" id="ARBA00022490"/>
    </source>
</evidence>
<evidence type="ECO:0000256" key="9">
    <source>
        <dbReference type="ARBA" id="ARBA00022917"/>
    </source>
</evidence>
<name>A0A2J0JJ83_9BACT</name>
<evidence type="ECO:0000256" key="5">
    <source>
        <dbReference type="ARBA" id="ARBA00022723"/>
    </source>
</evidence>
<dbReference type="PROSITE" id="PS50862">
    <property type="entry name" value="AA_TRNA_LIGASE_II"/>
    <property type="match status" value="1"/>
</dbReference>
<dbReference type="GO" id="GO:0046872">
    <property type="term" value="F:metal ion binding"/>
    <property type="evidence" value="ECO:0007669"/>
    <property type="project" value="UniProtKB-KW"/>
</dbReference>
<keyword evidence="4 13" id="KW-0436">Ligase</keyword>
<keyword evidence="5" id="KW-0479">Metal-binding</keyword>
<dbReference type="PANTHER" id="PTHR11538">
    <property type="entry name" value="PHENYLALANYL-TRNA SYNTHETASE"/>
    <property type="match status" value="1"/>
</dbReference>
<dbReference type="InterPro" id="IPR045864">
    <property type="entry name" value="aa-tRNA-synth_II/BPL/LPL"/>
</dbReference>
<evidence type="ECO:0000313" key="13">
    <source>
        <dbReference type="EMBL" id="PIR69122.1"/>
    </source>
</evidence>
<dbReference type="AlphaFoldDB" id="A0A2J0JJ83"/>
<dbReference type="GO" id="GO:0006432">
    <property type="term" value="P:phenylalanyl-tRNA aminoacylation"/>
    <property type="evidence" value="ECO:0007669"/>
    <property type="project" value="InterPro"/>
</dbReference>